<organism evidence="4 5">
    <name type="scientific">Tilletia controversa</name>
    <name type="common">dwarf bunt fungus</name>
    <dbReference type="NCBI Taxonomy" id="13291"/>
    <lineage>
        <taxon>Eukaryota</taxon>
        <taxon>Fungi</taxon>
        <taxon>Dikarya</taxon>
        <taxon>Basidiomycota</taxon>
        <taxon>Ustilaginomycotina</taxon>
        <taxon>Exobasidiomycetes</taxon>
        <taxon>Tilletiales</taxon>
        <taxon>Tilletiaceae</taxon>
        <taxon>Tilletia</taxon>
    </lineage>
</organism>
<feature type="region of interest" description="Disordered" evidence="2">
    <location>
        <begin position="40"/>
        <end position="64"/>
    </location>
</feature>
<protein>
    <recommendedName>
        <fullName evidence="3">HTH CENPB-type domain-containing protein</fullName>
    </recommendedName>
</protein>
<feature type="domain" description="HTH CENPB-type" evidence="3">
    <location>
        <begin position="55"/>
        <end position="129"/>
    </location>
</feature>
<dbReference type="PANTHER" id="PTHR19303">
    <property type="entry name" value="TRANSPOSON"/>
    <property type="match status" value="1"/>
</dbReference>
<dbReference type="GO" id="GO:0003677">
    <property type="term" value="F:DNA binding"/>
    <property type="evidence" value="ECO:0007669"/>
    <property type="project" value="UniProtKB-KW"/>
</dbReference>
<proteinExistence type="predicted"/>
<evidence type="ECO:0000259" key="3">
    <source>
        <dbReference type="PROSITE" id="PS51253"/>
    </source>
</evidence>
<feature type="region of interest" description="Disordered" evidence="2">
    <location>
        <begin position="389"/>
        <end position="411"/>
    </location>
</feature>
<dbReference type="EMBL" id="LWDE02002725">
    <property type="protein sequence ID" value="KAE8236938.1"/>
    <property type="molecule type" value="Genomic_DNA"/>
</dbReference>
<accession>A0A8X7MIQ3</accession>
<reference evidence="4" key="1">
    <citation type="submission" date="2016-04" db="EMBL/GenBank/DDBJ databases">
        <authorList>
            <person name="Nguyen H.D."/>
            <person name="Samba Siva P."/>
            <person name="Cullis J."/>
            <person name="Levesque C.A."/>
            <person name="Hambleton S."/>
        </authorList>
    </citation>
    <scope>NUCLEOTIDE SEQUENCE</scope>
    <source>
        <strain evidence="4">DAOMC 236426</strain>
    </source>
</reference>
<evidence type="ECO:0000313" key="4">
    <source>
        <dbReference type="EMBL" id="KAE8236938.1"/>
    </source>
</evidence>
<dbReference type="PANTHER" id="PTHR19303:SF74">
    <property type="entry name" value="POGO TRANSPOSABLE ELEMENT WITH KRAB DOMAIN"/>
    <property type="match status" value="1"/>
</dbReference>
<dbReference type="Proteomes" id="UP000077684">
    <property type="component" value="Unassembled WGS sequence"/>
</dbReference>
<dbReference type="AlphaFoldDB" id="A0A8X7MIQ3"/>
<evidence type="ECO:0000256" key="1">
    <source>
        <dbReference type="ARBA" id="ARBA00023125"/>
    </source>
</evidence>
<comment type="caution">
    <text evidence="4">The sequence shown here is derived from an EMBL/GenBank/DDBJ whole genome shotgun (WGS) entry which is preliminary data.</text>
</comment>
<dbReference type="GO" id="GO:0005634">
    <property type="term" value="C:nucleus"/>
    <property type="evidence" value="ECO:0007669"/>
    <property type="project" value="TreeGrafter"/>
</dbReference>
<keyword evidence="5" id="KW-1185">Reference proteome</keyword>
<dbReference type="InterPro" id="IPR036397">
    <property type="entry name" value="RNaseH_sf"/>
</dbReference>
<dbReference type="InterPro" id="IPR006600">
    <property type="entry name" value="HTH_CenpB_DNA-bd_dom"/>
</dbReference>
<dbReference type="PROSITE" id="PS51253">
    <property type="entry name" value="HTH_CENPB"/>
    <property type="match status" value="1"/>
</dbReference>
<gene>
    <name evidence="4" type="ORF">A4X06_0g9387</name>
</gene>
<dbReference type="Gene3D" id="3.30.420.10">
    <property type="entry name" value="Ribonuclease H-like superfamily/Ribonuclease H"/>
    <property type="match status" value="1"/>
</dbReference>
<feature type="compositionally biased region" description="Polar residues" evidence="2">
    <location>
        <begin position="393"/>
        <end position="411"/>
    </location>
</feature>
<dbReference type="InterPro" id="IPR050863">
    <property type="entry name" value="CenT-Element_Derived"/>
</dbReference>
<dbReference type="Pfam" id="PF03221">
    <property type="entry name" value="HTH_Tnp_Tc5"/>
    <property type="match status" value="1"/>
</dbReference>
<evidence type="ECO:0000256" key="2">
    <source>
        <dbReference type="SAM" id="MobiDB-lite"/>
    </source>
</evidence>
<dbReference type="InterPro" id="IPR004875">
    <property type="entry name" value="DDE_SF_endonuclease_dom"/>
</dbReference>
<reference evidence="4" key="2">
    <citation type="journal article" date="2019" name="IMA Fungus">
        <title>Genome sequencing and comparison of five Tilletia species to identify candidate genes for the detection of regulated species infecting wheat.</title>
        <authorList>
            <person name="Nguyen H.D.T."/>
            <person name="Sultana T."/>
            <person name="Kesanakurti P."/>
            <person name="Hambleton S."/>
        </authorList>
    </citation>
    <scope>NUCLEOTIDE SEQUENCE</scope>
    <source>
        <strain evidence="4">DAOMC 236426</strain>
    </source>
</reference>
<sequence length="571" mass="63644">MSSTYKETEEQLECALEEVRACKGKPNFAKIAKKWKVHRQRLSRRFQGKTQSKSTRPPTNRKLNSAQEQALMAYVAALDRLELSARPALLVASANQLLAAAHQGSGPPPVVGKNWLGSFVKRHPQLHRVKQKSRELSRMLQDRPTLKRFFGKLKKTMDEHGITQDDIWNVDEVGFRIGVGGKQWIVTLNPSKDAHLASETCRDSVTCIEAVSAAGQHIAPLIIFAAAQHSESWSNNDLSDDTLLAVSANGYTDDILALRWIKHFNELTLKMTKGNKRLLIFDGHGSHCTKQFLEYCEQSNIIPFSLPPHSSHILQPLDVSVFQPMKHWHREAIDKATRSGCTNFNKIEFLAALTSIRKATMQPNTIKAGFRLTGLFPFNPEMILVKFPEHSNDSGPATGSSSLPTATISTPKTLRSLSRTVNVLERRNDLSPTVIKCIRGAHIQAQAGSLAVTALEVQTAAQQERNARAERQRKVVQSGGVLYSGQARSITQEKLQQEEAEERRREFVKVRRTANKSKAEGWRQVFAQMRKVVKARAKAKSGVSAATTDTLEDLDNDADEGDNDLDLLLLP</sequence>
<keyword evidence="1" id="KW-0238">DNA-binding</keyword>
<evidence type="ECO:0000313" key="5">
    <source>
        <dbReference type="Proteomes" id="UP000077684"/>
    </source>
</evidence>
<name>A0A8X7MIQ3_9BASI</name>
<feature type="compositionally biased region" description="Polar residues" evidence="2">
    <location>
        <begin position="48"/>
        <end position="64"/>
    </location>
</feature>
<dbReference type="Pfam" id="PF03184">
    <property type="entry name" value="DDE_1"/>
    <property type="match status" value="1"/>
</dbReference>